<dbReference type="Pfam" id="PF05693">
    <property type="entry name" value="Glycogen_syn"/>
    <property type="match status" value="1"/>
</dbReference>
<dbReference type="FunFam" id="3.40.50.2000:FF:000247">
    <property type="entry name" value="Glycogen [starch] synthase"/>
    <property type="match status" value="1"/>
</dbReference>
<dbReference type="GO" id="GO:0005737">
    <property type="term" value="C:cytoplasm"/>
    <property type="evidence" value="ECO:0007669"/>
    <property type="project" value="TreeGrafter"/>
</dbReference>
<keyword evidence="5 7" id="KW-0320">Glycogen biosynthesis</keyword>
<name>A0A085NCY1_9BILA</name>
<organism evidence="8">
    <name type="scientific">Trichuris suis</name>
    <name type="common">pig whipworm</name>
    <dbReference type="NCBI Taxonomy" id="68888"/>
    <lineage>
        <taxon>Eukaryota</taxon>
        <taxon>Metazoa</taxon>
        <taxon>Ecdysozoa</taxon>
        <taxon>Nematoda</taxon>
        <taxon>Enoplea</taxon>
        <taxon>Dorylaimia</taxon>
        <taxon>Trichinellida</taxon>
        <taxon>Trichuridae</taxon>
        <taxon>Trichuris</taxon>
    </lineage>
</organism>
<keyword evidence="4 7" id="KW-0808">Transferase</keyword>
<dbReference type="FunFam" id="3.40.50.2000:FF:000041">
    <property type="entry name" value="Glycogen [starch] synthase"/>
    <property type="match status" value="1"/>
</dbReference>
<comment type="catalytic activity">
    <reaction evidence="6">
        <text>[(1-&gt;4)-alpha-D-glucosyl](n) + UDP-alpha-D-glucose = [(1-&gt;4)-alpha-D-glucosyl](n+1) + UDP + H(+)</text>
        <dbReference type="Rhea" id="RHEA:18549"/>
        <dbReference type="Rhea" id="RHEA-COMP:9584"/>
        <dbReference type="Rhea" id="RHEA-COMP:9587"/>
        <dbReference type="ChEBI" id="CHEBI:15378"/>
        <dbReference type="ChEBI" id="CHEBI:15444"/>
        <dbReference type="ChEBI" id="CHEBI:58223"/>
        <dbReference type="ChEBI" id="CHEBI:58885"/>
        <dbReference type="EC" id="2.4.1.11"/>
    </reaction>
    <physiologicalReaction direction="left-to-right" evidence="6">
        <dbReference type="Rhea" id="RHEA:18550"/>
    </physiologicalReaction>
</comment>
<evidence type="ECO:0000256" key="2">
    <source>
        <dbReference type="ARBA" id="ARBA00010686"/>
    </source>
</evidence>
<dbReference type="InterPro" id="IPR000225">
    <property type="entry name" value="Armadillo"/>
</dbReference>
<keyword evidence="3 7" id="KW-0328">Glycosyltransferase</keyword>
<evidence type="ECO:0000313" key="8">
    <source>
        <dbReference type="EMBL" id="KFD67327.1"/>
    </source>
</evidence>
<evidence type="ECO:0000256" key="6">
    <source>
        <dbReference type="ARBA" id="ARBA00047345"/>
    </source>
</evidence>
<dbReference type="EC" id="2.4.1.11" evidence="7"/>
<comment type="similarity">
    <text evidence="2 7">Belongs to the glycosyltransferase 3 family.</text>
</comment>
<dbReference type="Proteomes" id="UP000030758">
    <property type="component" value="Unassembled WGS sequence"/>
</dbReference>
<reference evidence="8" key="1">
    <citation type="journal article" date="2014" name="Nat. Genet.">
        <title>Genome and transcriptome of the porcine whipworm Trichuris suis.</title>
        <authorList>
            <person name="Jex A.R."/>
            <person name="Nejsum P."/>
            <person name="Schwarz E.M."/>
            <person name="Hu L."/>
            <person name="Young N.D."/>
            <person name="Hall R.S."/>
            <person name="Korhonen P.K."/>
            <person name="Liao S."/>
            <person name="Thamsborg S."/>
            <person name="Xia J."/>
            <person name="Xu P."/>
            <person name="Wang S."/>
            <person name="Scheerlinck J.P."/>
            <person name="Hofmann A."/>
            <person name="Sternberg P.W."/>
            <person name="Wang J."/>
            <person name="Gasser R.B."/>
        </authorList>
    </citation>
    <scope>NUCLEOTIDE SEQUENCE [LARGE SCALE GENOMIC DNA]</scope>
    <source>
        <strain evidence="8">DCEP-RM93F</strain>
    </source>
</reference>
<dbReference type="Gene3D" id="6.10.260.10">
    <property type="match status" value="1"/>
</dbReference>
<dbReference type="GO" id="GO:0005978">
    <property type="term" value="P:glycogen biosynthetic process"/>
    <property type="evidence" value="ECO:0007669"/>
    <property type="project" value="UniProtKB-UniPathway"/>
</dbReference>
<protein>
    <recommendedName>
        <fullName evidence="7">Glycogen [starch] synthase</fullName>
        <ecNumber evidence="7">2.4.1.11</ecNumber>
    </recommendedName>
</protein>
<dbReference type="InterPro" id="IPR016024">
    <property type="entry name" value="ARM-type_fold"/>
</dbReference>
<gene>
    <name evidence="8" type="ORF">M514_05019</name>
</gene>
<dbReference type="SUPFAM" id="SSF53756">
    <property type="entry name" value="UDP-Glycosyltransferase/glycogen phosphorylase"/>
    <property type="match status" value="2"/>
</dbReference>
<evidence type="ECO:0000256" key="4">
    <source>
        <dbReference type="ARBA" id="ARBA00022679"/>
    </source>
</evidence>
<dbReference type="AlphaFoldDB" id="A0A085NCY1"/>
<evidence type="ECO:0000256" key="7">
    <source>
        <dbReference type="RuleBase" id="RU363104"/>
    </source>
</evidence>
<dbReference type="GO" id="GO:0004373">
    <property type="term" value="F:alpha-1,4-glucan glucosyltransferase (UDP-glucose donor) activity"/>
    <property type="evidence" value="ECO:0007669"/>
    <property type="project" value="UniProtKB-EC"/>
</dbReference>
<comment type="pathway">
    <text evidence="1 7">Glycan biosynthesis; glycogen biosynthesis.</text>
</comment>
<dbReference type="SMART" id="SM00185">
    <property type="entry name" value="ARM"/>
    <property type="match status" value="4"/>
</dbReference>
<dbReference type="CDD" id="cd03793">
    <property type="entry name" value="GT3_GSY2-like"/>
    <property type="match status" value="1"/>
</dbReference>
<proteinExistence type="inferred from homology"/>
<dbReference type="PANTHER" id="PTHR10176:SF3">
    <property type="entry name" value="GLYCOGEN [STARCH] SYNTHASE"/>
    <property type="match status" value="1"/>
</dbReference>
<dbReference type="Gene3D" id="3.40.50.2000">
    <property type="entry name" value="Glycogen Phosphorylase B"/>
    <property type="match status" value="2"/>
</dbReference>
<dbReference type="EMBL" id="KL367516">
    <property type="protein sequence ID" value="KFD67327.1"/>
    <property type="molecule type" value="Genomic_DNA"/>
</dbReference>
<dbReference type="InterPro" id="IPR011989">
    <property type="entry name" value="ARM-like"/>
</dbReference>
<evidence type="ECO:0000256" key="1">
    <source>
        <dbReference type="ARBA" id="ARBA00004964"/>
    </source>
</evidence>
<dbReference type="SUPFAM" id="SSF48371">
    <property type="entry name" value="ARM repeat"/>
    <property type="match status" value="1"/>
</dbReference>
<evidence type="ECO:0000256" key="5">
    <source>
        <dbReference type="ARBA" id="ARBA00023056"/>
    </source>
</evidence>
<dbReference type="InterPro" id="IPR008631">
    <property type="entry name" value="Glycogen_synth"/>
</dbReference>
<accession>A0A085NCY1</accession>
<evidence type="ECO:0000256" key="3">
    <source>
        <dbReference type="ARBA" id="ARBA00022676"/>
    </source>
</evidence>
<dbReference type="UniPathway" id="UPA00164"/>
<comment type="function">
    <text evidence="7">Transfers the glycosyl residue from UDP-Glc to the non-reducing end of alpha-1,4-glucan.</text>
</comment>
<sequence>MSVSKILKRLQAMEMNKDFVDDSLDRGATAQRENRFVFEVSWEVANKVGGIYTVLRTKAAISTEELGEQYCMIGPYNESMVKLEVEMLEPETSSMRSTLESMRAQGVKVIFGRWLIDGYPKVVLFDIGTSAWRLDNWKKELWDSCHVGIPWQDHESNDAVIFGFLVAWFLQEFRERCERSPLIIAHFHEWMAGVGLVMVRCRKLDISTVFTTHATLLGRYLCAGSVDFYNNLDKFDLDREAGDRGIYHRYCLERASIHSAHVFTTVSQITGVEALHLLKRKPDVITPNGLNVVKFAALHEFQNLHALAKEKIHDFVRGHFYGHYNFDLDKTMYFFTAGRYEFSNKGGDLFIEALARLNHYLKTSTDMRAKDVTVIAFLIYPASASSFNVESLKGQAVAKQLRETVSRINNSIGHRLFESCLREKMPSLDELLLPAEKVQLKRCILASKTAVEMNLFIPSRHRMFVRFKELLLRDSWPPICTHNMNDDSNDPVLKHLRRTQLFNRDSDRVKVIFHPEFLSSVSPLIGLDYEEFVRGCHLGVFPSYYEPWGYTPGECTVMGIPSVTTNLSGFGCFIHDHVADPMSYGVYIVDRRYKNAEESVLQLAQYMYDFCCLSRRQRIVMRNRTERLSELLDWRNLGFYYRQARQLALSRTHPERFAELKAEFANSAGASDPVNTERSIPTTLSEEVRMATFAPLNASAFNGQDRTFMRDALAKFVKETDPIYRMKEMLEQLVNLSSHEMTPEEMDSAEENLYQLTEFCCFGDLAVDFCKIGGIRLLMHFVNHRNEPIKCQALQLVGELCQNNPYCQQALASAHFLPVLLKILSEDSAESVRLKALFALSSLTRGNEPVERLFCQLDGISKLVYQLSFPRLAVKACFMLANILDALPEYKAVACENQAMEMLLELCIEANDTTLQEQALNALLAVVSSCPEALKRAKENETSIRSKLDTILNQLNQDTDTADLVDVCVKIIHCCYPKEAKLNRFALKKNADMRRGLI</sequence>
<dbReference type="Gene3D" id="1.25.10.10">
    <property type="entry name" value="Leucine-rich Repeat Variant"/>
    <property type="match status" value="1"/>
</dbReference>
<dbReference type="PANTHER" id="PTHR10176">
    <property type="entry name" value="GLYCOGEN SYNTHASE"/>
    <property type="match status" value="1"/>
</dbReference>